<protein>
    <submittedName>
        <fullName evidence="2">Uncharacterized protein</fullName>
    </submittedName>
</protein>
<keyword evidence="3" id="KW-1185">Reference proteome</keyword>
<name>A0A2B4SPS7_STYPI</name>
<dbReference type="AlphaFoldDB" id="A0A2B4SPS7"/>
<comment type="caution">
    <text evidence="2">The sequence shown here is derived from an EMBL/GenBank/DDBJ whole genome shotgun (WGS) entry which is preliminary data.</text>
</comment>
<proteinExistence type="predicted"/>
<evidence type="ECO:0000313" key="3">
    <source>
        <dbReference type="Proteomes" id="UP000225706"/>
    </source>
</evidence>
<dbReference type="EMBL" id="LSMT01000051">
    <property type="protein sequence ID" value="PFX30375.1"/>
    <property type="molecule type" value="Genomic_DNA"/>
</dbReference>
<organism evidence="2 3">
    <name type="scientific">Stylophora pistillata</name>
    <name type="common">Smooth cauliflower coral</name>
    <dbReference type="NCBI Taxonomy" id="50429"/>
    <lineage>
        <taxon>Eukaryota</taxon>
        <taxon>Metazoa</taxon>
        <taxon>Cnidaria</taxon>
        <taxon>Anthozoa</taxon>
        <taxon>Hexacorallia</taxon>
        <taxon>Scleractinia</taxon>
        <taxon>Astrocoeniina</taxon>
        <taxon>Pocilloporidae</taxon>
        <taxon>Stylophora</taxon>
    </lineage>
</organism>
<evidence type="ECO:0000313" key="2">
    <source>
        <dbReference type="EMBL" id="PFX30375.1"/>
    </source>
</evidence>
<accession>A0A2B4SPS7</accession>
<reference evidence="3" key="1">
    <citation type="journal article" date="2017" name="bioRxiv">
        <title>Comparative analysis of the genomes of Stylophora pistillata and Acropora digitifera provides evidence for extensive differences between species of corals.</title>
        <authorList>
            <person name="Voolstra C.R."/>
            <person name="Li Y."/>
            <person name="Liew Y.J."/>
            <person name="Baumgarten S."/>
            <person name="Zoccola D."/>
            <person name="Flot J.-F."/>
            <person name="Tambutte S."/>
            <person name="Allemand D."/>
            <person name="Aranda M."/>
        </authorList>
    </citation>
    <scope>NUCLEOTIDE SEQUENCE [LARGE SCALE GENOMIC DNA]</scope>
</reference>
<dbReference type="Proteomes" id="UP000225706">
    <property type="component" value="Unassembled WGS sequence"/>
</dbReference>
<evidence type="ECO:0000256" key="1">
    <source>
        <dbReference type="SAM" id="MobiDB-lite"/>
    </source>
</evidence>
<feature type="region of interest" description="Disordered" evidence="1">
    <location>
        <begin position="96"/>
        <end position="117"/>
    </location>
</feature>
<sequence length="131" mass="14894">MRLYRLYQPAHQSSTEPRMDSVRKIFQKSLLLVKGNNMRRLPRMTAFRSFGPLSRSKGGQYTTSGSGRYIKEGGINSGEVLLTNRVMTPPLGDGALHLQSTHVGQDRRTRKPQNPEGWPIKFEGWMLSYQA</sequence>
<gene>
    <name evidence="2" type="ORF">AWC38_SpisGene4845</name>
</gene>